<evidence type="ECO:0000313" key="3">
    <source>
        <dbReference type="EMBL" id="KAL3823502.1"/>
    </source>
</evidence>
<sequence>MSNIATYYRTYLPSKFLIVTVQTKLGAMDRWRVREESDCPTTMTTGTKMDDKGDGGVVAAISATAGKENRRPIKNHHPTDLHEDIDDVTTGGGGKRSRPGLSLSSSSMSMSMSAASSLSTDNERLDISFDEHGNNLEEEEEEEEEEEILLEGVRLRYCDEDNVANDDSNTSASDDDDCRDIDDSDMDDDDDDRSEGSGDTVEINRLYWEWCYGPILPDAVVVAAGNYDDDAIVAGGSKSIHRSSVPAKSWERHHQASAVKFGNNTAAEFDSLLPITYMTPIPDSVVLRIFPLEKDGEKTSMEMEAMEGESRETARNVATLAEWDDDFDGFVDDDVYDIEDEMVDADENDVGGRGGVGIHGNGFRGGRPSSGALTPGGRTMKRGRKRTPYKDGRGSRHVGSSSSGMHGSRRRGGGSSSSSRRRESSLFSSRGGRGRRSLIDPNDDGLGLEKDSGMCDDGGLGNDRDSLLPFSVTIDAGDYASPSSTSLAGNSVSTLGTPIVASLASGGGGSTLDAPEGDGTMPPPTTHDPGSTTRNSMNSACVSPGSFVSSLSSSTGRDGEDRVRQESDSAFVVGRRGSVDVASGKATPNSARTSSSTILRAVHASGAFLPSNSPGVRGDDFGGPSDGDMREQKAILSLNVKDANCVGDGDGRLRPNHLKYSPSSGSVSFDTLLGESLTSPSDSNGSLSSDIMSLFIHQSLDNTSHYGSKTNSDLFHLGKQLSILSEHPFRPFYISICDLIHWSYSSTHRDKKLLEFTSEVLSNGLSPSTTLSLVVDDMTNYYDDWDVNDSKRSMSDHFKILFSGTSRGLQSALFTMDTKFSESSSLVKKTFESILMEEIQNLSHPSDTHQGWSRSAISKMVDADLHSLSSSIQKHYTASCLDWSWIEVHAANRALVRLQTWAASMNIQTRERDKFITTSCHKMLKESTPMIIHELAQVDLKRRKRKVESKLEEVRSEIASLEDQLAVEVDRLERSMRAKQLLDAHLRLERFSPISALNEEIRWSISPSPIVVGNGLSQFSFRLLNGSVEIVMEVSSDDENDTDTTVCGSGISRLATSKVLELGCFIKDGGSPIKLLQAILLGNVKMSVNESMGPYLLRSSLSSFIRDEPSSRQEIFHRSSLIFSRIDSLVRSVRELEVEGSTCNVIENGANIILSISMPKSDMGVAQIDFLFVGVLHDAWNISNLVPNHVEVSIISSAVGADLSLLRNHMQDKARSMILGKSISAEPILLRRICVETNRMLNVV</sequence>
<dbReference type="AlphaFoldDB" id="A0ABD3SG17"/>
<keyword evidence="1" id="KW-0175">Coiled coil</keyword>
<feature type="region of interest" description="Disordered" evidence="2">
    <location>
        <begin position="346"/>
        <end position="460"/>
    </location>
</feature>
<dbReference type="Proteomes" id="UP001530377">
    <property type="component" value="Unassembled WGS sequence"/>
</dbReference>
<feature type="compositionally biased region" description="Low complexity" evidence="2">
    <location>
        <begin position="397"/>
        <end position="406"/>
    </location>
</feature>
<name>A0ABD3SG17_9STRA</name>
<evidence type="ECO:0000256" key="2">
    <source>
        <dbReference type="SAM" id="MobiDB-lite"/>
    </source>
</evidence>
<evidence type="ECO:0000256" key="1">
    <source>
        <dbReference type="SAM" id="Coils"/>
    </source>
</evidence>
<accession>A0ABD3SG17</accession>
<feature type="region of interest" description="Disordered" evidence="2">
    <location>
        <begin position="65"/>
        <end position="124"/>
    </location>
</feature>
<feature type="compositionally biased region" description="Low complexity" evidence="2">
    <location>
        <begin position="101"/>
        <end position="119"/>
    </location>
</feature>
<feature type="compositionally biased region" description="Basic and acidic residues" evidence="2">
    <location>
        <begin position="557"/>
        <end position="567"/>
    </location>
</feature>
<organism evidence="3 4">
    <name type="scientific">Cyclostephanos tholiformis</name>
    <dbReference type="NCBI Taxonomy" id="382380"/>
    <lineage>
        <taxon>Eukaryota</taxon>
        <taxon>Sar</taxon>
        <taxon>Stramenopiles</taxon>
        <taxon>Ochrophyta</taxon>
        <taxon>Bacillariophyta</taxon>
        <taxon>Coscinodiscophyceae</taxon>
        <taxon>Thalassiosirophycidae</taxon>
        <taxon>Stephanodiscales</taxon>
        <taxon>Stephanodiscaceae</taxon>
        <taxon>Cyclostephanos</taxon>
    </lineage>
</organism>
<feature type="region of interest" description="Disordered" evidence="2">
    <location>
        <begin position="504"/>
        <end position="571"/>
    </location>
</feature>
<feature type="compositionally biased region" description="Gly residues" evidence="2">
    <location>
        <begin position="351"/>
        <end position="365"/>
    </location>
</feature>
<feature type="coiled-coil region" evidence="1">
    <location>
        <begin position="937"/>
        <end position="971"/>
    </location>
</feature>
<feature type="compositionally biased region" description="Acidic residues" evidence="2">
    <location>
        <begin position="173"/>
        <end position="193"/>
    </location>
</feature>
<comment type="caution">
    <text evidence="3">The sequence shown here is derived from an EMBL/GenBank/DDBJ whole genome shotgun (WGS) entry which is preliminary data.</text>
</comment>
<gene>
    <name evidence="3" type="ORF">ACHAXA_010824</name>
</gene>
<proteinExistence type="predicted"/>
<feature type="compositionally biased region" description="Basic and acidic residues" evidence="2">
    <location>
        <begin position="67"/>
        <end position="82"/>
    </location>
</feature>
<feature type="compositionally biased region" description="Low complexity" evidence="2">
    <location>
        <begin position="543"/>
        <end position="554"/>
    </location>
</feature>
<dbReference type="EMBL" id="JALLPB020000036">
    <property type="protein sequence ID" value="KAL3823502.1"/>
    <property type="molecule type" value="Genomic_DNA"/>
</dbReference>
<feature type="region of interest" description="Disordered" evidence="2">
    <location>
        <begin position="162"/>
        <end position="198"/>
    </location>
</feature>
<reference evidence="3 4" key="1">
    <citation type="submission" date="2024-10" db="EMBL/GenBank/DDBJ databases">
        <title>Updated reference genomes for cyclostephanoid diatoms.</title>
        <authorList>
            <person name="Roberts W.R."/>
            <person name="Alverson A.J."/>
        </authorList>
    </citation>
    <scope>NUCLEOTIDE SEQUENCE [LARGE SCALE GENOMIC DNA]</scope>
    <source>
        <strain evidence="3 4">AJA228-03</strain>
    </source>
</reference>
<keyword evidence="4" id="KW-1185">Reference proteome</keyword>
<protein>
    <submittedName>
        <fullName evidence="3">Uncharacterized protein</fullName>
    </submittedName>
</protein>
<feature type="compositionally biased region" description="Polar residues" evidence="2">
    <location>
        <begin position="528"/>
        <end position="541"/>
    </location>
</feature>
<evidence type="ECO:0000313" key="4">
    <source>
        <dbReference type="Proteomes" id="UP001530377"/>
    </source>
</evidence>